<sequence length="135" mass="15948">MKEKVVEILEEIKAKPQGEKEIREKTGIEAEIVKISLEEMVEEKIIKKGKKEGMYYYHTGNEEEISKEIIEIMKGIEEMKKEIERYEKSSEESMEKVHKYNEIKDIGQEVMGRKGQMEGKTIEEIYKEYGMGYED</sequence>
<protein>
    <recommendedName>
        <fullName evidence="8">Swi5 protein</fullName>
    </recommendedName>
</protein>
<evidence type="ECO:0008006" key="8">
    <source>
        <dbReference type="Google" id="ProtNLM"/>
    </source>
</evidence>
<accession>A0ABQ0DQ73</accession>
<dbReference type="EMBL" id="BAAFRS010000240">
    <property type="protein sequence ID" value="GAB1225028.1"/>
    <property type="molecule type" value="Genomic_DNA"/>
</dbReference>
<keyword evidence="7" id="KW-1185">Reference proteome</keyword>
<evidence type="ECO:0000313" key="6">
    <source>
        <dbReference type="EMBL" id="GAB1225028.1"/>
    </source>
</evidence>
<name>A0ABQ0DQ73_9EUKA</name>
<proteinExistence type="inferred from homology"/>
<comment type="caution">
    <text evidence="6">The sequence shown here is derived from an EMBL/GenBank/DDBJ whole genome shotgun (WGS) entry which is preliminary data.</text>
</comment>
<comment type="similarity">
    <text evidence="1">Belongs to the SWI5/SAE3 family.</text>
</comment>
<reference evidence="6 7" key="1">
    <citation type="journal article" date="2019" name="PLoS Negl. Trop. Dis.">
        <title>Whole genome sequencing of Entamoeba nuttalli reveals mammalian host-related molecular signatures and a novel octapeptide-repeat surface protein.</title>
        <authorList>
            <person name="Tanaka M."/>
            <person name="Makiuchi T."/>
            <person name="Komiyama T."/>
            <person name="Shiina T."/>
            <person name="Osaki K."/>
            <person name="Tachibana H."/>
        </authorList>
    </citation>
    <scope>NUCLEOTIDE SEQUENCE [LARGE SCALE GENOMIC DNA]</scope>
    <source>
        <strain evidence="6 7">P19-061405</strain>
    </source>
</reference>
<evidence type="ECO:0000256" key="1">
    <source>
        <dbReference type="ARBA" id="ARBA00008060"/>
    </source>
</evidence>
<dbReference type="EMBL" id="BAAFRS010000240">
    <property type="protein sequence ID" value="GAB1225019.1"/>
    <property type="molecule type" value="Genomic_DNA"/>
</dbReference>
<feature type="coiled-coil region" evidence="4">
    <location>
        <begin position="69"/>
        <end position="96"/>
    </location>
</feature>
<evidence type="ECO:0000256" key="2">
    <source>
        <dbReference type="ARBA" id="ARBA00022763"/>
    </source>
</evidence>
<dbReference type="Proteomes" id="UP001628156">
    <property type="component" value="Unassembled WGS sequence"/>
</dbReference>
<evidence type="ECO:0000256" key="4">
    <source>
        <dbReference type="SAM" id="Coils"/>
    </source>
</evidence>
<reference evidence="6" key="2">
    <citation type="submission" date="2024-08" db="EMBL/GenBank/DDBJ databases">
        <title>Draft genome assembly of Entamoeba nuttalli using a combination of long-read and short-read sequencing data.</title>
        <authorList>
            <person name="Tanaka M."/>
            <person name="Tachibana H."/>
        </authorList>
    </citation>
    <scope>NUCLEOTIDE SEQUENCE</scope>
    <source>
        <strain evidence="6">P19-061405</strain>
    </source>
</reference>
<keyword evidence="3" id="KW-0234">DNA repair</keyword>
<keyword evidence="2" id="KW-0227">DNA damage</keyword>
<evidence type="ECO:0000256" key="3">
    <source>
        <dbReference type="ARBA" id="ARBA00023204"/>
    </source>
</evidence>
<evidence type="ECO:0000313" key="7">
    <source>
        <dbReference type="Proteomes" id="UP001628156"/>
    </source>
</evidence>
<evidence type="ECO:0000313" key="5">
    <source>
        <dbReference type="EMBL" id="GAB1225019.1"/>
    </source>
</evidence>
<organism evidence="6 7">
    <name type="scientific">Entamoeba nuttalli</name>
    <dbReference type="NCBI Taxonomy" id="412467"/>
    <lineage>
        <taxon>Eukaryota</taxon>
        <taxon>Amoebozoa</taxon>
        <taxon>Evosea</taxon>
        <taxon>Archamoebae</taxon>
        <taxon>Mastigamoebida</taxon>
        <taxon>Entamoebidae</taxon>
        <taxon>Entamoeba</taxon>
    </lineage>
</organism>
<dbReference type="Gene3D" id="1.20.5.170">
    <property type="match status" value="1"/>
</dbReference>
<dbReference type="Pfam" id="PF07061">
    <property type="entry name" value="Swi5"/>
    <property type="match status" value="1"/>
</dbReference>
<keyword evidence="4" id="KW-0175">Coiled coil</keyword>
<gene>
    <name evidence="5" type="ORF">ENUP19_0240G0014</name>
    <name evidence="6" type="ORF">ENUP19_0240G0026</name>
</gene>
<dbReference type="InterPro" id="IPR010760">
    <property type="entry name" value="DNA-repair_Swi5"/>
</dbReference>